<dbReference type="EMBL" id="JAQMHB010000001">
    <property type="protein sequence ID" value="MDS9995049.1"/>
    <property type="molecule type" value="Genomic_DNA"/>
</dbReference>
<feature type="region of interest" description="Disordered" evidence="1">
    <location>
        <begin position="546"/>
        <end position="574"/>
    </location>
</feature>
<feature type="transmembrane region" description="Helical" evidence="2">
    <location>
        <begin position="95"/>
        <end position="116"/>
    </location>
</feature>
<dbReference type="RefSeq" id="WP_209230900.1">
    <property type="nucleotide sequence ID" value="NZ_JAGHXG010000010.1"/>
</dbReference>
<evidence type="ECO:0000256" key="2">
    <source>
        <dbReference type="SAM" id="Phobius"/>
    </source>
</evidence>
<feature type="compositionally biased region" description="Basic and acidic residues" evidence="1">
    <location>
        <begin position="563"/>
        <end position="574"/>
    </location>
</feature>
<protein>
    <submittedName>
        <fullName evidence="3">Transmembrane repetitive protein</fullName>
    </submittedName>
</protein>
<keyword evidence="2 3" id="KW-0812">Transmembrane</keyword>
<feature type="compositionally biased region" description="Low complexity" evidence="1">
    <location>
        <begin position="366"/>
        <end position="405"/>
    </location>
</feature>
<feature type="compositionally biased region" description="Low complexity" evidence="1">
    <location>
        <begin position="142"/>
        <end position="193"/>
    </location>
</feature>
<proteinExistence type="predicted"/>
<accession>A0ABU2IA87</accession>
<sequence length="574" mass="60086">MTRATDILDALLARTPRKLLRDRRTGLPYGWAHWIAAQPAVPRPFAAPELIAAMPPVQPPATTRLPALPLWQAFRRLWWQHWDPAPHDQRWWRRIAVLLSLLLHLLFAVFLLWVAFVRWLPPRAAADQAGRVQVEFVGRGTPAESGGGAPAEAAASMDAASPTPPRAQRAASARPRPTSPAAAAPAPAAAAAPAPVPPVPAPATASAPPPPPAEQPLQVTETPTPTRDFVLPPPPSVRVPVPTPRAVVPPDVQVPVREVEVVTDVPTVAQLRPRDIAVPRPAAPQVQVREREVPAALPQVQIPAPQMRTPAPTPVLRSAEAPQVRQIEVPTPRTATASAPTPAPPAATAASPDTAPPSVPTPQPAPAAAAGAAASASAKPTAPAAGTAPPGSQAAAPGSGPAPVARDGGWATPQRGDDWGAAARNRPGDAGAGASKGGGLFNADGSVRLADGRGNDQAPARSAPGAETDTWTRERIEKAGEWLKRPPYDYTPTSFDKYWLPNATLLEEWVRRGIKSVKIPIPGTTSSISCVISILQVGGGCSITDPNLNEQPAGARPPPNVPFKRELQEDNGSR</sequence>
<comment type="caution">
    <text evidence="3">The sequence shown here is derived from an EMBL/GenBank/DDBJ whole genome shotgun (WGS) entry which is preliminary data.</text>
</comment>
<feature type="compositionally biased region" description="Pro residues" evidence="1">
    <location>
        <begin position="194"/>
        <end position="214"/>
    </location>
</feature>
<feature type="compositionally biased region" description="Gly residues" evidence="1">
    <location>
        <begin position="430"/>
        <end position="440"/>
    </location>
</feature>
<keyword evidence="4" id="KW-1185">Reference proteome</keyword>
<feature type="compositionally biased region" description="Low complexity" evidence="1">
    <location>
        <begin position="330"/>
        <end position="353"/>
    </location>
</feature>
<evidence type="ECO:0000256" key="1">
    <source>
        <dbReference type="SAM" id="MobiDB-lite"/>
    </source>
</evidence>
<reference evidence="3 4" key="1">
    <citation type="submission" date="2023-01" db="EMBL/GenBank/DDBJ databases">
        <title>Xanthomonas hawaiianensis sp. nov. isolated from Araceae family in Hawaii.</title>
        <authorList>
            <person name="Chunag S.-C."/>
            <person name="Dobhal S."/>
            <person name="Alvarez A."/>
            <person name="Arif M."/>
        </authorList>
    </citation>
    <scope>NUCLEOTIDE SEQUENCE [LARGE SCALE GENOMIC DNA]</scope>
    <source>
        <strain evidence="3 4">A2111</strain>
    </source>
</reference>
<name>A0ABU2IA87_9XANT</name>
<keyword evidence="2" id="KW-0472">Membrane</keyword>
<organism evidence="3 4">
    <name type="scientific">Xanthomonas hawaiiensis</name>
    <dbReference type="NCBI Taxonomy" id="3003247"/>
    <lineage>
        <taxon>Bacteria</taxon>
        <taxon>Pseudomonadati</taxon>
        <taxon>Pseudomonadota</taxon>
        <taxon>Gammaproteobacteria</taxon>
        <taxon>Lysobacterales</taxon>
        <taxon>Lysobacteraceae</taxon>
        <taxon>Xanthomonas</taxon>
    </lineage>
</organism>
<evidence type="ECO:0000313" key="4">
    <source>
        <dbReference type="Proteomes" id="UP001260534"/>
    </source>
</evidence>
<keyword evidence="2" id="KW-1133">Transmembrane helix</keyword>
<gene>
    <name evidence="3" type="ORF">PNQ69_19970</name>
</gene>
<dbReference type="Proteomes" id="UP001260534">
    <property type="component" value="Unassembled WGS sequence"/>
</dbReference>
<feature type="compositionally biased region" description="Pro residues" evidence="1">
    <location>
        <begin position="354"/>
        <end position="365"/>
    </location>
</feature>
<evidence type="ECO:0000313" key="3">
    <source>
        <dbReference type="EMBL" id="MDS9995049.1"/>
    </source>
</evidence>
<feature type="region of interest" description="Disordered" evidence="1">
    <location>
        <begin position="142"/>
        <end position="237"/>
    </location>
</feature>
<feature type="region of interest" description="Disordered" evidence="1">
    <location>
        <begin position="297"/>
        <end position="474"/>
    </location>
</feature>